<evidence type="ECO:0000313" key="1">
    <source>
        <dbReference type="EMBL" id="MBM7558156.1"/>
    </source>
</evidence>
<organism evidence="1 2">
    <name type="scientific">Halanaerobacter jeridensis</name>
    <dbReference type="NCBI Taxonomy" id="706427"/>
    <lineage>
        <taxon>Bacteria</taxon>
        <taxon>Bacillati</taxon>
        <taxon>Bacillota</taxon>
        <taxon>Clostridia</taxon>
        <taxon>Halanaerobiales</taxon>
        <taxon>Halobacteroidaceae</taxon>
        <taxon>Halanaerobacter</taxon>
    </lineage>
</organism>
<gene>
    <name evidence="1" type="ORF">JOC47_003026</name>
</gene>
<protein>
    <submittedName>
        <fullName evidence="1">Uncharacterized protein</fullName>
    </submittedName>
</protein>
<comment type="caution">
    <text evidence="1">The sequence shown here is derived from an EMBL/GenBank/DDBJ whole genome shotgun (WGS) entry which is preliminary data.</text>
</comment>
<dbReference type="AlphaFoldDB" id="A0A939BTD8"/>
<keyword evidence="2" id="KW-1185">Reference proteome</keyword>
<dbReference type="Proteomes" id="UP000774000">
    <property type="component" value="Unassembled WGS sequence"/>
</dbReference>
<proteinExistence type="predicted"/>
<name>A0A939BTD8_9FIRM</name>
<evidence type="ECO:0000313" key="2">
    <source>
        <dbReference type="Proteomes" id="UP000774000"/>
    </source>
</evidence>
<reference evidence="1" key="1">
    <citation type="submission" date="2021-01" db="EMBL/GenBank/DDBJ databases">
        <title>Genomic Encyclopedia of Type Strains, Phase IV (KMG-IV): sequencing the most valuable type-strain genomes for metagenomic binning, comparative biology and taxonomic classification.</title>
        <authorList>
            <person name="Goeker M."/>
        </authorList>
    </citation>
    <scope>NUCLEOTIDE SEQUENCE</scope>
    <source>
        <strain evidence="1">DSM 23230</strain>
    </source>
</reference>
<sequence length="31" mass="3648">MRRRESQGRYMTSGYVKKLLKRGGGLCQKIF</sequence>
<dbReference type="EMBL" id="JAFBDQ010000029">
    <property type="protein sequence ID" value="MBM7558156.1"/>
    <property type="molecule type" value="Genomic_DNA"/>
</dbReference>
<accession>A0A939BTD8</accession>